<dbReference type="PANTHER" id="PTHR11430">
    <property type="entry name" value="LIPOCALIN"/>
    <property type="match status" value="1"/>
</dbReference>
<accession>A0A452VDF4</accession>
<dbReference type="CDD" id="cd19414">
    <property type="entry name" value="lipocalin_1_3_4_13-like"/>
    <property type="match status" value="1"/>
</dbReference>
<evidence type="ECO:0000313" key="8">
    <source>
        <dbReference type="Ensembl" id="ENSUMAP00000031653"/>
    </source>
</evidence>
<evidence type="ECO:0000256" key="2">
    <source>
        <dbReference type="ARBA" id="ARBA00006889"/>
    </source>
</evidence>
<feature type="signal peptide" evidence="6">
    <location>
        <begin position="1"/>
        <end position="18"/>
    </location>
</feature>
<reference evidence="8" key="1">
    <citation type="submission" date="2019-03" db="UniProtKB">
        <authorList>
            <consortium name="Ensembl"/>
        </authorList>
    </citation>
    <scope>IDENTIFICATION</scope>
</reference>
<comment type="subcellular location">
    <subcellularLocation>
        <location evidence="1">Secreted</location>
    </subcellularLocation>
</comment>
<protein>
    <recommendedName>
        <fullName evidence="7">Lipocalin/cytosolic fatty-acid binding domain-containing protein</fullName>
    </recommendedName>
</protein>
<evidence type="ECO:0000259" key="7">
    <source>
        <dbReference type="Pfam" id="PF00061"/>
    </source>
</evidence>
<dbReference type="PRINTS" id="PR01175">
    <property type="entry name" value="VNEBNERGLAND"/>
</dbReference>
<dbReference type="InterPro" id="IPR002345">
    <property type="entry name" value="Lipocalin"/>
</dbReference>
<feature type="compositionally biased region" description="Low complexity" evidence="5">
    <location>
        <begin position="232"/>
        <end position="241"/>
    </location>
</feature>
<dbReference type="SUPFAM" id="SSF50814">
    <property type="entry name" value="Lipocalins"/>
    <property type="match status" value="1"/>
</dbReference>
<dbReference type="Gene3D" id="2.40.128.20">
    <property type="match status" value="1"/>
</dbReference>
<keyword evidence="3" id="KW-0964">Secreted</keyword>
<organism evidence="8">
    <name type="scientific">Ursus maritimus</name>
    <name type="common">Polar bear</name>
    <name type="synonym">Thalarctos maritimus</name>
    <dbReference type="NCBI Taxonomy" id="29073"/>
    <lineage>
        <taxon>Eukaryota</taxon>
        <taxon>Metazoa</taxon>
        <taxon>Chordata</taxon>
        <taxon>Craniata</taxon>
        <taxon>Vertebrata</taxon>
        <taxon>Euteleostomi</taxon>
        <taxon>Mammalia</taxon>
        <taxon>Eutheria</taxon>
        <taxon>Laurasiatheria</taxon>
        <taxon>Carnivora</taxon>
        <taxon>Caniformia</taxon>
        <taxon>Ursidae</taxon>
        <taxon>Ursus</taxon>
    </lineage>
</organism>
<sequence>MKTLLLTFGLGLIAVLQAQDPPASEKDTPDVSGKWYLKAMTADQEVPENKPESVTPMTLTALEGGNLEAKITMLNGQCQDMEVVLQKTSEPGKYTAYNGQRLVYIEPSQVKDHYILYCEGELHGKQIRMAKLVGEDHTSQRQSPPSPQGQAAKCLGSCPGRDASVVGQRSCSCSPSREMPRRVPPGSAARAPTGCPQLPGSAFPPALLPAQGPPVQPHAGSRLGGRHPPGLPLSLVSPGFPNRKGPREQPGGPGEFSGVRKSQGTQAGDLGTRTER</sequence>
<dbReference type="PANTHER" id="PTHR11430:SF124">
    <property type="entry name" value="LIPOCALIN 1-LIKE PROTEIN 1-RELATED"/>
    <property type="match status" value="1"/>
</dbReference>
<dbReference type="Ensembl" id="ENSUMAT00000037428.1">
    <property type="protein sequence ID" value="ENSUMAP00000031653.1"/>
    <property type="gene ID" value="ENSUMAG00000022837.1"/>
</dbReference>
<dbReference type="Pfam" id="PF00061">
    <property type="entry name" value="Lipocalin"/>
    <property type="match status" value="1"/>
</dbReference>
<evidence type="ECO:0000256" key="1">
    <source>
        <dbReference type="ARBA" id="ARBA00004613"/>
    </source>
</evidence>
<dbReference type="AlphaFoldDB" id="A0A452VDF4"/>
<dbReference type="InterPro" id="IPR000566">
    <property type="entry name" value="Lipocln_cytosolic_FA-bd_dom"/>
</dbReference>
<dbReference type="GO" id="GO:0036094">
    <property type="term" value="F:small molecule binding"/>
    <property type="evidence" value="ECO:0007669"/>
    <property type="project" value="InterPro"/>
</dbReference>
<evidence type="ECO:0000256" key="6">
    <source>
        <dbReference type="SAM" id="SignalP"/>
    </source>
</evidence>
<comment type="similarity">
    <text evidence="2">Belongs to the calycin superfamily. Lipocalin family.</text>
</comment>
<feature type="region of interest" description="Disordered" evidence="5">
    <location>
        <begin position="135"/>
        <end position="276"/>
    </location>
</feature>
<name>A0A452VDF4_URSMA</name>
<feature type="domain" description="Lipocalin/cytosolic fatty-acid binding" evidence="7">
    <location>
        <begin position="32"/>
        <end position="136"/>
    </location>
</feature>
<keyword evidence="4 6" id="KW-0732">Signal</keyword>
<dbReference type="InterPro" id="IPR002450">
    <property type="entry name" value="von_Ebner_gland"/>
</dbReference>
<dbReference type="GeneTree" id="ENSGT01050000244868"/>
<evidence type="ECO:0000256" key="4">
    <source>
        <dbReference type="ARBA" id="ARBA00022729"/>
    </source>
</evidence>
<dbReference type="GO" id="GO:0005615">
    <property type="term" value="C:extracellular space"/>
    <property type="evidence" value="ECO:0007669"/>
    <property type="project" value="TreeGrafter"/>
</dbReference>
<evidence type="ECO:0000256" key="3">
    <source>
        <dbReference type="ARBA" id="ARBA00022525"/>
    </source>
</evidence>
<proteinExistence type="inferred from homology"/>
<feature type="chain" id="PRO_5019339366" description="Lipocalin/cytosolic fatty-acid binding domain-containing protein" evidence="6">
    <location>
        <begin position="19"/>
        <end position="276"/>
    </location>
</feature>
<dbReference type="InterPro" id="IPR012674">
    <property type="entry name" value="Calycin"/>
</dbReference>
<evidence type="ECO:0000256" key="5">
    <source>
        <dbReference type="SAM" id="MobiDB-lite"/>
    </source>
</evidence>